<dbReference type="InterPro" id="IPR041575">
    <property type="entry name" value="Rubredoxin_C"/>
</dbReference>
<name>A0A1G6P9Y0_9PROT</name>
<dbReference type="RefSeq" id="WP_090662115.1">
    <property type="nucleotide sequence ID" value="NZ_FMZX01000002.1"/>
</dbReference>
<dbReference type="EMBL" id="FMZX01000002">
    <property type="protein sequence ID" value="SDC76889.1"/>
    <property type="molecule type" value="Genomic_DNA"/>
</dbReference>
<feature type="domain" description="NADH-rubredoxin oxidoreductase C-terminal" evidence="6">
    <location>
        <begin position="314"/>
        <end position="377"/>
    </location>
</feature>
<dbReference type="SUPFAM" id="SSF51905">
    <property type="entry name" value="FAD/NAD(P)-binding domain"/>
    <property type="match status" value="2"/>
</dbReference>
<evidence type="ECO:0000256" key="1">
    <source>
        <dbReference type="ARBA" id="ARBA00001974"/>
    </source>
</evidence>
<dbReference type="InterPro" id="IPR050260">
    <property type="entry name" value="FAD-bd_OxRdtase"/>
</dbReference>
<dbReference type="Gene3D" id="3.30.390.30">
    <property type="match status" value="1"/>
</dbReference>
<organism evidence="7 8">
    <name type="scientific">Belnapia rosea</name>
    <dbReference type="NCBI Taxonomy" id="938405"/>
    <lineage>
        <taxon>Bacteria</taxon>
        <taxon>Pseudomonadati</taxon>
        <taxon>Pseudomonadota</taxon>
        <taxon>Alphaproteobacteria</taxon>
        <taxon>Acetobacterales</taxon>
        <taxon>Roseomonadaceae</taxon>
        <taxon>Belnapia</taxon>
    </lineage>
</organism>
<comment type="cofactor">
    <cofactor evidence="1">
        <name>FAD</name>
        <dbReference type="ChEBI" id="CHEBI:57692"/>
    </cofactor>
</comment>
<dbReference type="STRING" id="938405.SAMN02927895_02034"/>
<accession>A0A1G6P9Y0</accession>
<dbReference type="Pfam" id="PF07992">
    <property type="entry name" value="Pyr_redox_2"/>
    <property type="match status" value="1"/>
</dbReference>
<dbReference type="InterPro" id="IPR016156">
    <property type="entry name" value="FAD/NAD-linked_Rdtase_dimer_sf"/>
</dbReference>
<dbReference type="Gene3D" id="3.50.50.60">
    <property type="entry name" value="FAD/NAD(P)-binding domain"/>
    <property type="match status" value="2"/>
</dbReference>
<dbReference type="PANTHER" id="PTHR43429:SF3">
    <property type="entry name" value="NITRITE REDUCTASE [NAD(P)H]"/>
    <property type="match status" value="1"/>
</dbReference>
<evidence type="ECO:0000256" key="4">
    <source>
        <dbReference type="ARBA" id="ARBA00022827"/>
    </source>
</evidence>
<keyword evidence="3" id="KW-0285">Flavoprotein</keyword>
<dbReference type="Pfam" id="PF18267">
    <property type="entry name" value="Rubredoxin_C"/>
    <property type="match status" value="1"/>
</dbReference>
<evidence type="ECO:0000256" key="3">
    <source>
        <dbReference type="ARBA" id="ARBA00022630"/>
    </source>
</evidence>
<dbReference type="PANTHER" id="PTHR43429">
    <property type="entry name" value="PYRIDINE NUCLEOTIDE-DISULFIDE OXIDOREDUCTASE DOMAIN-CONTAINING"/>
    <property type="match status" value="1"/>
</dbReference>
<evidence type="ECO:0000259" key="5">
    <source>
        <dbReference type="Pfam" id="PF07992"/>
    </source>
</evidence>
<evidence type="ECO:0000313" key="8">
    <source>
        <dbReference type="Proteomes" id="UP000198925"/>
    </source>
</evidence>
<protein>
    <submittedName>
        <fullName evidence="7">Nitrite reductase (NADH) large subunit</fullName>
    </submittedName>
</protein>
<comment type="similarity">
    <text evidence="2">Belongs to the FAD-dependent oxidoreductase family.</text>
</comment>
<dbReference type="PRINTS" id="PR00411">
    <property type="entry name" value="PNDRDTASEI"/>
</dbReference>
<proteinExistence type="inferred from homology"/>
<evidence type="ECO:0000256" key="2">
    <source>
        <dbReference type="ARBA" id="ARBA00006442"/>
    </source>
</evidence>
<dbReference type="PRINTS" id="PR00368">
    <property type="entry name" value="FADPNR"/>
</dbReference>
<dbReference type="InterPro" id="IPR036188">
    <property type="entry name" value="FAD/NAD-bd_sf"/>
</dbReference>
<gene>
    <name evidence="7" type="ORF">SAMN04487779_1002316</name>
</gene>
<dbReference type="InterPro" id="IPR023753">
    <property type="entry name" value="FAD/NAD-binding_dom"/>
</dbReference>
<reference evidence="7 8" key="1">
    <citation type="submission" date="2016-10" db="EMBL/GenBank/DDBJ databases">
        <authorList>
            <person name="de Groot N.N."/>
        </authorList>
    </citation>
    <scope>NUCLEOTIDE SEQUENCE [LARGE SCALE GENOMIC DNA]</scope>
    <source>
        <strain evidence="7 8">CPCC 100156</strain>
    </source>
</reference>
<dbReference type="Proteomes" id="UP000198925">
    <property type="component" value="Unassembled WGS sequence"/>
</dbReference>
<evidence type="ECO:0000259" key="6">
    <source>
        <dbReference type="Pfam" id="PF18267"/>
    </source>
</evidence>
<dbReference type="GO" id="GO:0016491">
    <property type="term" value="F:oxidoreductase activity"/>
    <property type="evidence" value="ECO:0007669"/>
    <property type="project" value="InterPro"/>
</dbReference>
<feature type="domain" description="FAD/NAD(P)-binding" evidence="5">
    <location>
        <begin position="1"/>
        <end position="292"/>
    </location>
</feature>
<keyword evidence="4" id="KW-0274">FAD</keyword>
<keyword evidence="8" id="KW-1185">Reference proteome</keyword>
<dbReference type="AlphaFoldDB" id="A0A1G6P9Y0"/>
<sequence>MRVLVIGAGPAGARCAVRLAERMPGAEVTLAGAEAALPYDRVALSKLLAGDATIEDLITHPLPMLQSLGIRYRPATPIAALDRAAGEAVTARGERLPYDRLVLATGSTAIRLPFPGADLPGVVLYRDMDDVRAMLRAARSGGRAVVIGGGLLGLEAAVGLAHRGMTVTVVHAVGWPMERQLDPAAGALLTRRLGTRGIRFAMPASTTAIEGEDRARAVLLADGTRIPAELVVMAVGIRPNIALARESGLPTGRAITVDDAMRTADPAVFAIGECAEHAGRCIGLVAPALEQAEVAARAIAGEAAAWAPRADAAALKVSGTAVWSAGEIAPEDAESITLRDEAEERYRRLLLRDGRLIGAVLYGDTADAGFYLDLITTRRSVVGFRSALALGPAFVREAA</sequence>
<evidence type="ECO:0000313" key="7">
    <source>
        <dbReference type="EMBL" id="SDC76889.1"/>
    </source>
</evidence>